<dbReference type="Pfam" id="PF00109">
    <property type="entry name" value="ketoacyl-synt"/>
    <property type="match status" value="1"/>
</dbReference>
<dbReference type="Gene3D" id="3.40.47.10">
    <property type="match status" value="1"/>
</dbReference>
<dbReference type="SUPFAM" id="SSF53901">
    <property type="entry name" value="Thiolase-like"/>
    <property type="match status" value="1"/>
</dbReference>
<keyword evidence="1" id="KW-0808">Transferase</keyword>
<dbReference type="GO" id="GO:0004315">
    <property type="term" value="F:3-oxoacyl-[acyl-carrier-protein] synthase activity"/>
    <property type="evidence" value="ECO:0007669"/>
    <property type="project" value="TreeGrafter"/>
</dbReference>
<organism evidence="4">
    <name type="scientific">marine sediment metagenome</name>
    <dbReference type="NCBI Taxonomy" id="412755"/>
    <lineage>
        <taxon>unclassified sequences</taxon>
        <taxon>metagenomes</taxon>
        <taxon>ecological metagenomes</taxon>
    </lineage>
</organism>
<dbReference type="GO" id="GO:0005829">
    <property type="term" value="C:cytosol"/>
    <property type="evidence" value="ECO:0007669"/>
    <property type="project" value="TreeGrafter"/>
</dbReference>
<proteinExistence type="predicted"/>
<gene>
    <name evidence="4" type="ORF">S01H4_51079</name>
</gene>
<evidence type="ECO:0000313" key="4">
    <source>
        <dbReference type="EMBL" id="GAG96586.1"/>
    </source>
</evidence>
<dbReference type="PROSITE" id="PS52004">
    <property type="entry name" value="KS3_2"/>
    <property type="match status" value="1"/>
</dbReference>
<evidence type="ECO:0000256" key="1">
    <source>
        <dbReference type="ARBA" id="ARBA00022679"/>
    </source>
</evidence>
<feature type="non-terminal residue" evidence="4">
    <location>
        <position position="1"/>
    </location>
</feature>
<feature type="region of interest" description="Disordered" evidence="2">
    <location>
        <begin position="55"/>
        <end position="85"/>
    </location>
</feature>
<feature type="domain" description="Ketosynthase family 3 (KS3)" evidence="3">
    <location>
        <begin position="1"/>
        <end position="85"/>
    </location>
</feature>
<dbReference type="AlphaFoldDB" id="X1DJJ5"/>
<dbReference type="InterPro" id="IPR016039">
    <property type="entry name" value="Thiolase-like"/>
</dbReference>
<dbReference type="PANTHER" id="PTHR11712">
    <property type="entry name" value="POLYKETIDE SYNTHASE-RELATED"/>
    <property type="match status" value="1"/>
</dbReference>
<dbReference type="InterPro" id="IPR000794">
    <property type="entry name" value="Beta-ketoacyl_synthase"/>
</dbReference>
<reference evidence="4" key="1">
    <citation type="journal article" date="2014" name="Front. Microbiol.">
        <title>High frequency of phylogenetically diverse reductive dehalogenase-homologous genes in deep subseafloor sedimentary metagenomes.</title>
        <authorList>
            <person name="Kawai M."/>
            <person name="Futagami T."/>
            <person name="Toyoda A."/>
            <person name="Takaki Y."/>
            <person name="Nishi S."/>
            <person name="Hori S."/>
            <person name="Arai W."/>
            <person name="Tsubouchi T."/>
            <person name="Morono Y."/>
            <person name="Uchiyama I."/>
            <person name="Ito T."/>
            <person name="Fujiyama A."/>
            <person name="Inagaki F."/>
            <person name="Takami H."/>
        </authorList>
    </citation>
    <scope>NUCLEOTIDE SEQUENCE</scope>
    <source>
        <strain evidence="4">Expedition CK06-06</strain>
    </source>
</reference>
<accession>X1DJJ5</accession>
<name>X1DJJ5_9ZZZZ</name>
<feature type="compositionally biased region" description="Low complexity" evidence="2">
    <location>
        <begin position="63"/>
        <end position="85"/>
    </location>
</feature>
<evidence type="ECO:0000259" key="3">
    <source>
        <dbReference type="PROSITE" id="PS52004"/>
    </source>
</evidence>
<dbReference type="InterPro" id="IPR014030">
    <property type="entry name" value="Ketoacyl_synth_N"/>
</dbReference>
<sequence>PKGASRPFDKDRDGFVVSEGAGILVLENYERAINRGAKIYSEIIGFGNSSDALHITSPDPEGTAAALPTTTPTSSLSSSLRFFSK</sequence>
<dbReference type="PANTHER" id="PTHR11712:SF336">
    <property type="entry name" value="3-OXOACYL-[ACYL-CARRIER-PROTEIN] SYNTHASE, MITOCHONDRIAL"/>
    <property type="match status" value="1"/>
</dbReference>
<dbReference type="GO" id="GO:0006633">
    <property type="term" value="P:fatty acid biosynthetic process"/>
    <property type="evidence" value="ECO:0007669"/>
    <property type="project" value="TreeGrafter"/>
</dbReference>
<dbReference type="InterPro" id="IPR020841">
    <property type="entry name" value="PKS_Beta-ketoAc_synthase_dom"/>
</dbReference>
<dbReference type="EMBL" id="BART01029058">
    <property type="protein sequence ID" value="GAG96586.1"/>
    <property type="molecule type" value="Genomic_DNA"/>
</dbReference>
<protein>
    <recommendedName>
        <fullName evidence="3">Ketosynthase family 3 (KS3) domain-containing protein</fullName>
    </recommendedName>
</protein>
<comment type="caution">
    <text evidence="4">The sequence shown here is derived from an EMBL/GenBank/DDBJ whole genome shotgun (WGS) entry which is preliminary data.</text>
</comment>
<evidence type="ECO:0000256" key="2">
    <source>
        <dbReference type="SAM" id="MobiDB-lite"/>
    </source>
</evidence>